<keyword evidence="3 6" id="KW-0812">Transmembrane</keyword>
<keyword evidence="2" id="KW-1003">Cell membrane</keyword>
<accession>A0A2G9YQH9</accession>
<feature type="transmembrane region" description="Helical" evidence="6">
    <location>
        <begin position="174"/>
        <end position="193"/>
    </location>
</feature>
<feature type="transmembrane region" description="Helical" evidence="6">
    <location>
        <begin position="344"/>
        <end position="365"/>
    </location>
</feature>
<organism evidence="7 8">
    <name type="scientific">Candidatus Nealsonbacteria bacterium CG23_combo_of_CG06-09_8_20_14_all_40_13</name>
    <dbReference type="NCBI Taxonomy" id="1974724"/>
    <lineage>
        <taxon>Bacteria</taxon>
        <taxon>Candidatus Nealsoniibacteriota</taxon>
    </lineage>
</organism>
<feature type="transmembrane region" description="Helical" evidence="6">
    <location>
        <begin position="431"/>
        <end position="449"/>
    </location>
</feature>
<feature type="transmembrane region" description="Helical" evidence="6">
    <location>
        <begin position="118"/>
        <end position="137"/>
    </location>
</feature>
<feature type="transmembrane region" description="Helical" evidence="6">
    <location>
        <begin position="297"/>
        <end position="317"/>
    </location>
</feature>
<evidence type="ECO:0000256" key="3">
    <source>
        <dbReference type="ARBA" id="ARBA00022692"/>
    </source>
</evidence>
<comment type="caution">
    <text evidence="7">The sequence shown here is derived from an EMBL/GenBank/DDBJ whole genome shotgun (WGS) entry which is preliminary data.</text>
</comment>
<feature type="transmembrane region" description="Helical" evidence="6">
    <location>
        <begin position="455"/>
        <end position="472"/>
    </location>
</feature>
<dbReference type="GO" id="GO:0005886">
    <property type="term" value="C:plasma membrane"/>
    <property type="evidence" value="ECO:0007669"/>
    <property type="project" value="UniProtKB-SubCell"/>
</dbReference>
<feature type="transmembrane region" description="Helical" evidence="6">
    <location>
        <begin position="372"/>
        <end position="391"/>
    </location>
</feature>
<protein>
    <submittedName>
        <fullName evidence="7">Uncharacterized protein</fullName>
    </submittedName>
</protein>
<dbReference type="InterPro" id="IPR002797">
    <property type="entry name" value="Polysacc_synth"/>
</dbReference>
<evidence type="ECO:0000256" key="5">
    <source>
        <dbReference type="ARBA" id="ARBA00023136"/>
    </source>
</evidence>
<comment type="subcellular location">
    <subcellularLocation>
        <location evidence="1">Cell membrane</location>
        <topology evidence="1">Multi-pass membrane protein</topology>
    </subcellularLocation>
</comment>
<evidence type="ECO:0000256" key="6">
    <source>
        <dbReference type="SAM" id="Phobius"/>
    </source>
</evidence>
<sequence length="487" mass="53312">MAVSMTRKVAFNTSIQAVGKITTTLISLVIIGYLTRYLGISGYGQYTIAFAFVAFFSTLADFGFFWVVMREMTTGRPQNEVVKVVSNVFTLRTCMALGIYLLAFLTSFVFPYPLMVKFSIGIAATNMLWLTLNQTLVGVFQANLRVDKAVLTDIIGRLVIMASVLYLIHIKAGLIAILAGYSLGSFINLIVSFTLSRQFVKIRPAFDLKIWKSIFTAAWPMGVLIVLGMIYFKMDSVILSVFKSSDDVGIYGAPFKILEILVALPSMFMGAAFPVLSNYAAKGDERFPSAFQKSFDFMVITSLPLVVAGVLLAKKIMNFVVGSNFAAASKISFLGQTITTSSTLQILLFAVGISFISSLFGYLIIAMGKQRYLIWPNVVCVVFNIGLNLFLIPHYSYLAAAIVSVATQILITTLSAKVALSLIKISPQIKILGKVIVASAVMGIFLYFFSSLNLFVLLLAAVIIYFTTLYLIRGISKELIISIAKGA</sequence>
<proteinExistence type="predicted"/>
<feature type="transmembrane region" description="Helical" evidence="6">
    <location>
        <begin position="397"/>
        <end position="419"/>
    </location>
</feature>
<evidence type="ECO:0000256" key="2">
    <source>
        <dbReference type="ARBA" id="ARBA00022475"/>
    </source>
</evidence>
<gene>
    <name evidence="7" type="ORF">COX39_02900</name>
</gene>
<evidence type="ECO:0000256" key="4">
    <source>
        <dbReference type="ARBA" id="ARBA00022989"/>
    </source>
</evidence>
<dbReference type="PANTHER" id="PTHR30250:SF11">
    <property type="entry name" value="O-ANTIGEN TRANSPORTER-RELATED"/>
    <property type="match status" value="1"/>
</dbReference>
<dbReference type="EMBL" id="PCRM01000039">
    <property type="protein sequence ID" value="PIP21454.1"/>
    <property type="molecule type" value="Genomic_DNA"/>
</dbReference>
<dbReference type="InterPro" id="IPR050833">
    <property type="entry name" value="Poly_Biosynth_Transport"/>
</dbReference>
<reference evidence="7 8" key="1">
    <citation type="submission" date="2017-09" db="EMBL/GenBank/DDBJ databases">
        <title>Depth-based differentiation of microbial function through sediment-hosted aquifers and enrichment of novel symbionts in the deep terrestrial subsurface.</title>
        <authorList>
            <person name="Probst A.J."/>
            <person name="Ladd B."/>
            <person name="Jarett J.K."/>
            <person name="Geller-Mcgrath D.E."/>
            <person name="Sieber C.M."/>
            <person name="Emerson J.B."/>
            <person name="Anantharaman K."/>
            <person name="Thomas B.C."/>
            <person name="Malmstrom R."/>
            <person name="Stieglmeier M."/>
            <person name="Klingl A."/>
            <person name="Woyke T."/>
            <person name="Ryan C.M."/>
            <person name="Banfield J.F."/>
        </authorList>
    </citation>
    <scope>NUCLEOTIDE SEQUENCE [LARGE SCALE GENOMIC DNA]</scope>
    <source>
        <strain evidence="7">CG23_combo_of_CG06-09_8_20_14_all_40_13</strain>
    </source>
</reference>
<evidence type="ECO:0000313" key="7">
    <source>
        <dbReference type="EMBL" id="PIP21454.1"/>
    </source>
</evidence>
<feature type="transmembrane region" description="Helical" evidence="6">
    <location>
        <begin position="89"/>
        <end position="112"/>
    </location>
</feature>
<feature type="transmembrane region" description="Helical" evidence="6">
    <location>
        <begin position="149"/>
        <end position="168"/>
    </location>
</feature>
<evidence type="ECO:0000256" key="1">
    <source>
        <dbReference type="ARBA" id="ARBA00004651"/>
    </source>
</evidence>
<keyword evidence="5 6" id="KW-0472">Membrane</keyword>
<dbReference type="Pfam" id="PF01943">
    <property type="entry name" value="Polysacc_synt"/>
    <property type="match status" value="1"/>
</dbReference>
<dbReference type="PANTHER" id="PTHR30250">
    <property type="entry name" value="PST FAMILY PREDICTED COLANIC ACID TRANSPORTER"/>
    <property type="match status" value="1"/>
</dbReference>
<dbReference type="Proteomes" id="UP000231567">
    <property type="component" value="Unassembled WGS sequence"/>
</dbReference>
<feature type="transmembrane region" description="Helical" evidence="6">
    <location>
        <begin position="46"/>
        <end position="68"/>
    </location>
</feature>
<feature type="transmembrane region" description="Helical" evidence="6">
    <location>
        <begin position="214"/>
        <end position="234"/>
    </location>
</feature>
<name>A0A2G9YQH9_9BACT</name>
<keyword evidence="4 6" id="KW-1133">Transmembrane helix</keyword>
<feature type="transmembrane region" description="Helical" evidence="6">
    <location>
        <begin position="254"/>
        <end position="276"/>
    </location>
</feature>
<dbReference type="CDD" id="cd13128">
    <property type="entry name" value="MATE_Wzx_like"/>
    <property type="match status" value="1"/>
</dbReference>
<evidence type="ECO:0000313" key="8">
    <source>
        <dbReference type="Proteomes" id="UP000231567"/>
    </source>
</evidence>
<dbReference type="AlphaFoldDB" id="A0A2G9YQH9"/>